<dbReference type="Proteomes" id="UP001374584">
    <property type="component" value="Unassembled WGS sequence"/>
</dbReference>
<keyword evidence="1" id="KW-0472">Membrane</keyword>
<keyword evidence="1" id="KW-0812">Transmembrane</keyword>
<dbReference type="PANTHER" id="PTHR33726">
    <property type="entry name" value="TRANSMEMBRANE PROTEIN"/>
    <property type="match status" value="1"/>
</dbReference>
<keyword evidence="1" id="KW-1133">Transmembrane helix</keyword>
<reference evidence="2 3" key="1">
    <citation type="submission" date="2024-01" db="EMBL/GenBank/DDBJ databases">
        <title>The genomes of 5 underutilized Papilionoideae crops provide insights into root nodulation and disease resistanc.</title>
        <authorList>
            <person name="Jiang F."/>
        </authorList>
    </citation>
    <scope>NUCLEOTIDE SEQUENCE [LARGE SCALE GENOMIC DNA]</scope>
    <source>
        <strain evidence="2">JINMINGXINNONG_FW02</strain>
        <tissue evidence="2">Leaves</tissue>
    </source>
</reference>
<feature type="transmembrane region" description="Helical" evidence="1">
    <location>
        <begin position="65"/>
        <end position="87"/>
    </location>
</feature>
<evidence type="ECO:0000313" key="2">
    <source>
        <dbReference type="EMBL" id="KAK7333655.1"/>
    </source>
</evidence>
<sequence>MHTKQKRPNQTKLQTLLINTQNSLMEKKGTCWSFKKLSKELWPRRLSSSFRGKRLHIHTTIVDNVVYKIVSIVEGVVIVSTLCVFYLCCGCHL</sequence>
<proteinExistence type="predicted"/>
<organism evidence="2 3">
    <name type="scientific">Phaseolus coccineus</name>
    <name type="common">Scarlet runner bean</name>
    <name type="synonym">Phaseolus multiflorus</name>
    <dbReference type="NCBI Taxonomy" id="3886"/>
    <lineage>
        <taxon>Eukaryota</taxon>
        <taxon>Viridiplantae</taxon>
        <taxon>Streptophyta</taxon>
        <taxon>Embryophyta</taxon>
        <taxon>Tracheophyta</taxon>
        <taxon>Spermatophyta</taxon>
        <taxon>Magnoliopsida</taxon>
        <taxon>eudicotyledons</taxon>
        <taxon>Gunneridae</taxon>
        <taxon>Pentapetalae</taxon>
        <taxon>rosids</taxon>
        <taxon>fabids</taxon>
        <taxon>Fabales</taxon>
        <taxon>Fabaceae</taxon>
        <taxon>Papilionoideae</taxon>
        <taxon>50 kb inversion clade</taxon>
        <taxon>NPAAA clade</taxon>
        <taxon>indigoferoid/millettioid clade</taxon>
        <taxon>Phaseoleae</taxon>
        <taxon>Phaseolus</taxon>
    </lineage>
</organism>
<gene>
    <name evidence="2" type="ORF">VNO80_30432</name>
</gene>
<comment type="caution">
    <text evidence="2">The sequence shown here is derived from an EMBL/GenBank/DDBJ whole genome shotgun (WGS) entry which is preliminary data.</text>
</comment>
<evidence type="ECO:0000256" key="1">
    <source>
        <dbReference type="SAM" id="Phobius"/>
    </source>
</evidence>
<dbReference type="AlphaFoldDB" id="A0AAN9LCR0"/>
<name>A0AAN9LCR0_PHACN</name>
<keyword evidence="3" id="KW-1185">Reference proteome</keyword>
<evidence type="ECO:0000313" key="3">
    <source>
        <dbReference type="Proteomes" id="UP001374584"/>
    </source>
</evidence>
<accession>A0AAN9LCR0</accession>
<protein>
    <submittedName>
        <fullName evidence="2">Uncharacterized protein</fullName>
    </submittedName>
</protein>
<dbReference type="PANTHER" id="PTHR33726:SF8">
    <property type="entry name" value="TRANSMEMBRANE PROTEIN"/>
    <property type="match status" value="1"/>
</dbReference>
<dbReference type="EMBL" id="JAYMYR010000011">
    <property type="protein sequence ID" value="KAK7333655.1"/>
    <property type="molecule type" value="Genomic_DNA"/>
</dbReference>